<protein>
    <recommendedName>
        <fullName evidence="1">Spore germination protein N-terminal domain-containing protein</fullName>
    </recommendedName>
</protein>
<sequence>MHVAMRILTLAIMTVVLTACWDQRSIQETSYITSLGIDYDEKEEQYSIYGTLITMSDVAKTEGASGRAFPSYIGHGEGESPPACA</sequence>
<reference evidence="2 3" key="1">
    <citation type="submission" date="2022-10" db="EMBL/GenBank/DDBJ databases">
        <title>Comparative genomic analysis of Cohnella hashimotonis sp. nov., isolated from the International Space Station.</title>
        <authorList>
            <person name="Simpson A."/>
            <person name="Venkateswaran K."/>
        </authorList>
    </citation>
    <scope>NUCLEOTIDE SEQUENCE [LARGE SCALE GENOMIC DNA]</scope>
    <source>
        <strain evidence="2 3">DSM 18997</strain>
    </source>
</reference>
<dbReference type="AlphaFoldDB" id="A0A9X4QKT5"/>
<dbReference type="EMBL" id="JAPDHZ010000002">
    <property type="protein sequence ID" value="MDG0789471.1"/>
    <property type="molecule type" value="Genomic_DNA"/>
</dbReference>
<dbReference type="Proteomes" id="UP001153387">
    <property type="component" value="Unassembled WGS sequence"/>
</dbReference>
<proteinExistence type="predicted"/>
<evidence type="ECO:0000259" key="1">
    <source>
        <dbReference type="Pfam" id="PF25198"/>
    </source>
</evidence>
<name>A0A9X4QKT5_9BACL</name>
<dbReference type="InterPro" id="IPR057336">
    <property type="entry name" value="GerAC_N"/>
</dbReference>
<dbReference type="Pfam" id="PF25198">
    <property type="entry name" value="Spore_GerAC_N"/>
    <property type="match status" value="1"/>
</dbReference>
<organism evidence="2 3">
    <name type="scientific">Cohnella ginsengisoli</name>
    <dbReference type="NCBI Taxonomy" id="425004"/>
    <lineage>
        <taxon>Bacteria</taxon>
        <taxon>Bacillati</taxon>
        <taxon>Bacillota</taxon>
        <taxon>Bacilli</taxon>
        <taxon>Bacillales</taxon>
        <taxon>Paenibacillaceae</taxon>
        <taxon>Cohnella</taxon>
    </lineage>
</organism>
<dbReference type="RefSeq" id="WP_277563415.1">
    <property type="nucleotide sequence ID" value="NZ_JAPDHZ010000002.1"/>
</dbReference>
<keyword evidence="3" id="KW-1185">Reference proteome</keyword>
<dbReference type="PROSITE" id="PS51257">
    <property type="entry name" value="PROKAR_LIPOPROTEIN"/>
    <property type="match status" value="1"/>
</dbReference>
<evidence type="ECO:0000313" key="2">
    <source>
        <dbReference type="EMBL" id="MDG0789471.1"/>
    </source>
</evidence>
<comment type="caution">
    <text evidence="2">The sequence shown here is derived from an EMBL/GenBank/DDBJ whole genome shotgun (WGS) entry which is preliminary data.</text>
</comment>
<gene>
    <name evidence="2" type="ORF">OMP38_00350</name>
</gene>
<evidence type="ECO:0000313" key="3">
    <source>
        <dbReference type="Proteomes" id="UP001153387"/>
    </source>
</evidence>
<feature type="domain" description="Spore germination protein N-terminal" evidence="1">
    <location>
        <begin position="22"/>
        <end position="81"/>
    </location>
</feature>
<accession>A0A9X4QKT5</accession>